<protein>
    <recommendedName>
        <fullName evidence="1">RNA-directed DNA polymerase</fullName>
        <ecNumber evidence="1">2.7.7.49</ecNumber>
    </recommendedName>
</protein>
<dbReference type="GO" id="GO:0004519">
    <property type="term" value="F:endonuclease activity"/>
    <property type="evidence" value="ECO:0007669"/>
    <property type="project" value="UniProtKB-KW"/>
</dbReference>
<evidence type="ECO:0000256" key="8">
    <source>
        <dbReference type="ARBA" id="ARBA00022801"/>
    </source>
</evidence>
<reference evidence="12" key="1">
    <citation type="submission" date="2020-03" db="EMBL/GenBank/DDBJ databases">
        <title>Hybrid Assembly of Korean Phytophthora infestans isolates.</title>
        <authorList>
            <person name="Prokchorchik M."/>
            <person name="Lee Y."/>
            <person name="Seo J."/>
            <person name="Cho J.-H."/>
            <person name="Park Y.-E."/>
            <person name="Jang D.-C."/>
            <person name="Im J.-S."/>
            <person name="Choi J.-G."/>
            <person name="Park H.-J."/>
            <person name="Lee G.-B."/>
            <person name="Lee Y.-G."/>
            <person name="Hong S.-Y."/>
            <person name="Cho K."/>
            <person name="Sohn K.H."/>
        </authorList>
    </citation>
    <scope>NUCLEOTIDE SEQUENCE</scope>
    <source>
        <strain evidence="12">KR_2_A2</strain>
    </source>
</reference>
<sequence length="816" mass="91175">MLKVDLTRLVEMTHREAKMNDLALHDLMIERATRQQQYHLMQAEMKQTAGDRPKETSVAAAKSSQRQSKQNQRHSNASGDSHTAERGAGEQRKPPRDGCLICKGTHWARDCPTATAEQKAEVVQKLLINGVLDVPFCPDTGSDAIIIGRPVLEELRDLVANLPVEHVDPPVRVVVAGGSMMLCHEKVHINLQIVTAAGPLALTNIECLVLDANEEELLLGRTTLQSIDVDFDDVFERLAQQHIDAAEAEADDVPSDYVDVLGAEADAEVEPVLQQLVDEAVEAGSDAAHADNLRRIVVDYADIFRLRLGQDEPADVEPLEVRLEPGAEPYRSGARHYSEAQRQFLREYVRELEEAGLVVRNNQSRWSCPALPVAKGNSGEYRITIDCRPVNRKTIPLAGASPNLAVAMKSARDAYGLGAFDFHKGFWQMPLHPDSRGFFSFVTEEVVFTPTRVPQGATDSAVHFQAQMSDILKDLLPRSVLVWIDDVLLYARSAGDFLENLERFFAILRQRKLKLNAKKCKIFAKRVKWCGKLIDGEGVAHDHERLAALRQMPIPPTGAALQHFLCALNWLRDSMVDYARITATLQEKLKQVMRVRGRLKAQRSGASLDWNEAEAAAYRETLTMVERSCKLVFPDQAATVCMFTDASRTGHALVLTQVRRWQDDVPVEEQQHELLVCRGGLFKGAQQNWSIVEKEGYPIVKACGDLDYMLVREKGFHVYCDHSNMIRLFSPDHEVKQHVKGKLQRWALTLVGCRYVIHHIAGENSLWANIVPRWGQPAAAATDTMLAVKRVTTRSAQTLSELVHPRTESSPGLLGM</sequence>
<evidence type="ECO:0000256" key="6">
    <source>
        <dbReference type="ARBA" id="ARBA00022750"/>
    </source>
</evidence>
<evidence type="ECO:0000256" key="7">
    <source>
        <dbReference type="ARBA" id="ARBA00022759"/>
    </source>
</evidence>
<evidence type="ECO:0000256" key="5">
    <source>
        <dbReference type="ARBA" id="ARBA00022722"/>
    </source>
</evidence>
<evidence type="ECO:0000256" key="3">
    <source>
        <dbReference type="ARBA" id="ARBA00022679"/>
    </source>
</evidence>
<proteinExistence type="predicted"/>
<dbReference type="InterPro" id="IPR021109">
    <property type="entry name" value="Peptidase_aspartic_dom_sf"/>
</dbReference>
<gene>
    <name evidence="12" type="ORF">GN958_ATG22602</name>
</gene>
<keyword evidence="3" id="KW-0808">Transferase</keyword>
<dbReference type="PROSITE" id="PS50878">
    <property type="entry name" value="RT_POL"/>
    <property type="match status" value="1"/>
</dbReference>
<dbReference type="PANTHER" id="PTHR33064:SF37">
    <property type="entry name" value="RIBONUCLEASE H"/>
    <property type="match status" value="1"/>
</dbReference>
<keyword evidence="2" id="KW-0645">Protease</keyword>
<dbReference type="GO" id="GO:0006508">
    <property type="term" value="P:proteolysis"/>
    <property type="evidence" value="ECO:0007669"/>
    <property type="project" value="UniProtKB-KW"/>
</dbReference>
<dbReference type="InterPro" id="IPR043128">
    <property type="entry name" value="Rev_trsase/Diguanyl_cyclase"/>
</dbReference>
<evidence type="ECO:0000256" key="2">
    <source>
        <dbReference type="ARBA" id="ARBA00022670"/>
    </source>
</evidence>
<dbReference type="CDD" id="cd01647">
    <property type="entry name" value="RT_LTR"/>
    <property type="match status" value="1"/>
</dbReference>
<dbReference type="Proteomes" id="UP000704712">
    <property type="component" value="Unassembled WGS sequence"/>
</dbReference>
<keyword evidence="5" id="KW-0540">Nuclease</keyword>
<feature type="compositionally biased region" description="Low complexity" evidence="10">
    <location>
        <begin position="62"/>
        <end position="76"/>
    </location>
</feature>
<accession>A0A8S9TMZ0</accession>
<dbReference type="InterPro" id="IPR051320">
    <property type="entry name" value="Viral_Replic_Matur_Polypro"/>
</dbReference>
<evidence type="ECO:0000256" key="10">
    <source>
        <dbReference type="SAM" id="MobiDB-lite"/>
    </source>
</evidence>
<feature type="domain" description="Reverse transcriptase" evidence="11">
    <location>
        <begin position="354"/>
        <end position="534"/>
    </location>
</feature>
<dbReference type="GO" id="GO:0004190">
    <property type="term" value="F:aspartic-type endopeptidase activity"/>
    <property type="evidence" value="ECO:0007669"/>
    <property type="project" value="UniProtKB-KW"/>
</dbReference>
<dbReference type="InterPro" id="IPR000477">
    <property type="entry name" value="RT_dom"/>
</dbReference>
<dbReference type="GO" id="GO:0003964">
    <property type="term" value="F:RNA-directed DNA polymerase activity"/>
    <property type="evidence" value="ECO:0007669"/>
    <property type="project" value="UniProtKB-KW"/>
</dbReference>
<dbReference type="EC" id="2.7.7.49" evidence="1"/>
<evidence type="ECO:0000259" key="11">
    <source>
        <dbReference type="PROSITE" id="PS50878"/>
    </source>
</evidence>
<dbReference type="PANTHER" id="PTHR33064">
    <property type="entry name" value="POL PROTEIN"/>
    <property type="match status" value="1"/>
</dbReference>
<feature type="compositionally biased region" description="Basic and acidic residues" evidence="10">
    <location>
        <begin position="82"/>
        <end position="96"/>
    </location>
</feature>
<keyword evidence="4" id="KW-0548">Nucleotidyltransferase</keyword>
<dbReference type="InterPro" id="IPR043502">
    <property type="entry name" value="DNA/RNA_pol_sf"/>
</dbReference>
<dbReference type="Gene3D" id="2.40.70.10">
    <property type="entry name" value="Acid Proteases"/>
    <property type="match status" value="1"/>
</dbReference>
<evidence type="ECO:0000313" key="12">
    <source>
        <dbReference type="EMBL" id="KAF4128207.1"/>
    </source>
</evidence>
<dbReference type="Gene3D" id="3.30.70.270">
    <property type="match status" value="2"/>
</dbReference>
<dbReference type="CDD" id="cd00303">
    <property type="entry name" value="retropepsin_like"/>
    <property type="match status" value="1"/>
</dbReference>
<evidence type="ECO:0000256" key="9">
    <source>
        <dbReference type="ARBA" id="ARBA00022918"/>
    </source>
</evidence>
<evidence type="ECO:0000256" key="4">
    <source>
        <dbReference type="ARBA" id="ARBA00022695"/>
    </source>
</evidence>
<evidence type="ECO:0000256" key="1">
    <source>
        <dbReference type="ARBA" id="ARBA00012493"/>
    </source>
</evidence>
<dbReference type="InterPro" id="IPR041373">
    <property type="entry name" value="RT_RNaseH"/>
</dbReference>
<dbReference type="Pfam" id="PF13650">
    <property type="entry name" value="Asp_protease_2"/>
    <property type="match status" value="1"/>
</dbReference>
<feature type="region of interest" description="Disordered" evidence="10">
    <location>
        <begin position="45"/>
        <end position="97"/>
    </location>
</feature>
<keyword evidence="9 12" id="KW-0695">RNA-directed DNA polymerase</keyword>
<name>A0A8S9TMZ0_PHYIN</name>
<dbReference type="Gene3D" id="3.10.10.10">
    <property type="entry name" value="HIV Type 1 Reverse Transcriptase, subunit A, domain 1"/>
    <property type="match status" value="1"/>
</dbReference>
<keyword evidence="7" id="KW-0255">Endonuclease</keyword>
<dbReference type="AlphaFoldDB" id="A0A8S9TMZ0"/>
<dbReference type="EMBL" id="JAACNO010003167">
    <property type="protein sequence ID" value="KAF4128207.1"/>
    <property type="molecule type" value="Genomic_DNA"/>
</dbReference>
<dbReference type="SUPFAM" id="SSF56672">
    <property type="entry name" value="DNA/RNA polymerases"/>
    <property type="match status" value="1"/>
</dbReference>
<keyword evidence="8" id="KW-0378">Hydrolase</keyword>
<dbReference type="Pfam" id="PF17917">
    <property type="entry name" value="RT_RNaseH"/>
    <property type="match status" value="1"/>
</dbReference>
<comment type="caution">
    <text evidence="12">The sequence shown here is derived from an EMBL/GenBank/DDBJ whole genome shotgun (WGS) entry which is preliminary data.</text>
</comment>
<keyword evidence="6" id="KW-0064">Aspartyl protease</keyword>
<evidence type="ECO:0000313" key="13">
    <source>
        <dbReference type="Proteomes" id="UP000704712"/>
    </source>
</evidence>
<dbReference type="Pfam" id="PF00078">
    <property type="entry name" value="RVT_1"/>
    <property type="match status" value="1"/>
</dbReference>
<organism evidence="12 13">
    <name type="scientific">Phytophthora infestans</name>
    <name type="common">Potato late blight agent</name>
    <name type="synonym">Botrytis infestans</name>
    <dbReference type="NCBI Taxonomy" id="4787"/>
    <lineage>
        <taxon>Eukaryota</taxon>
        <taxon>Sar</taxon>
        <taxon>Stramenopiles</taxon>
        <taxon>Oomycota</taxon>
        <taxon>Peronosporomycetes</taxon>
        <taxon>Peronosporales</taxon>
        <taxon>Peronosporaceae</taxon>
        <taxon>Phytophthora</taxon>
    </lineage>
</organism>